<accession>A0A118KDI6</accession>
<gene>
    <name evidence="2" type="ORF">WS90_31135</name>
</gene>
<evidence type="ECO:0000256" key="1">
    <source>
        <dbReference type="SAM" id="Phobius"/>
    </source>
</evidence>
<feature type="transmembrane region" description="Helical" evidence="1">
    <location>
        <begin position="20"/>
        <end position="39"/>
    </location>
</feature>
<dbReference type="Proteomes" id="UP000069001">
    <property type="component" value="Unassembled WGS sequence"/>
</dbReference>
<dbReference type="EMBL" id="LOYH01000094">
    <property type="protein sequence ID" value="KVK74266.1"/>
    <property type="molecule type" value="Genomic_DNA"/>
</dbReference>
<dbReference type="AlphaFoldDB" id="A0A118KDI6"/>
<name>A0A118KDI6_BURCE</name>
<comment type="caution">
    <text evidence="2">The sequence shown here is derived from an EMBL/GenBank/DDBJ whole genome shotgun (WGS) entry which is preliminary data.</text>
</comment>
<reference evidence="2 3" key="1">
    <citation type="submission" date="2015-11" db="EMBL/GenBank/DDBJ databases">
        <title>Expanding the genomic diversity of Burkholderia species for the development of highly accurate diagnostics.</title>
        <authorList>
            <person name="Sahl J."/>
            <person name="Keim P."/>
            <person name="Wagner D."/>
        </authorList>
    </citation>
    <scope>NUCLEOTIDE SEQUENCE [LARGE SCALE GENOMIC DNA]</scope>
    <source>
        <strain evidence="2 3">MSMB1302</strain>
    </source>
</reference>
<organism evidence="2 3">
    <name type="scientific">Burkholderia cepacia</name>
    <name type="common">Pseudomonas cepacia</name>
    <dbReference type="NCBI Taxonomy" id="292"/>
    <lineage>
        <taxon>Bacteria</taxon>
        <taxon>Pseudomonadati</taxon>
        <taxon>Pseudomonadota</taxon>
        <taxon>Betaproteobacteria</taxon>
        <taxon>Burkholderiales</taxon>
        <taxon>Burkholderiaceae</taxon>
        <taxon>Burkholderia</taxon>
        <taxon>Burkholderia cepacia complex</taxon>
    </lineage>
</organism>
<sequence length="64" mass="7158">MGIENLVTGYLFGQMMSPKLGIRINLSMHLMMGVMMFPVGGRNISISRMAVWRITLGRGQSAIW</sequence>
<proteinExistence type="predicted"/>
<keyword evidence="1" id="KW-0472">Membrane</keyword>
<keyword evidence="1" id="KW-1133">Transmembrane helix</keyword>
<keyword evidence="1" id="KW-0812">Transmembrane</keyword>
<evidence type="ECO:0000313" key="3">
    <source>
        <dbReference type="Proteomes" id="UP000069001"/>
    </source>
</evidence>
<protein>
    <submittedName>
        <fullName evidence="2">Uncharacterized protein</fullName>
    </submittedName>
</protein>
<evidence type="ECO:0000313" key="2">
    <source>
        <dbReference type="EMBL" id="KVK74266.1"/>
    </source>
</evidence>